<dbReference type="InterPro" id="IPR004263">
    <property type="entry name" value="Exostosin"/>
</dbReference>
<evidence type="ECO:0000313" key="4">
    <source>
        <dbReference type="Proteomes" id="UP000242875"/>
    </source>
</evidence>
<accession>A0A261Y7P4</accession>
<dbReference type="Pfam" id="PF03016">
    <property type="entry name" value="Exostosin_GT47"/>
    <property type="match status" value="1"/>
</dbReference>
<organism evidence="3 4">
    <name type="scientific">Bifiguratus adelaidae</name>
    <dbReference type="NCBI Taxonomy" id="1938954"/>
    <lineage>
        <taxon>Eukaryota</taxon>
        <taxon>Fungi</taxon>
        <taxon>Fungi incertae sedis</taxon>
        <taxon>Mucoromycota</taxon>
        <taxon>Mucoromycotina</taxon>
        <taxon>Endogonomycetes</taxon>
        <taxon>Endogonales</taxon>
        <taxon>Endogonales incertae sedis</taxon>
        <taxon>Bifiguratus</taxon>
    </lineage>
</organism>
<dbReference type="PANTHER" id="PTHR11062">
    <property type="entry name" value="EXOSTOSIN HEPARAN SULFATE GLYCOSYLTRANSFERASE -RELATED"/>
    <property type="match status" value="1"/>
</dbReference>
<comment type="similarity">
    <text evidence="1">Belongs to the glycosyltransferase 47 family.</text>
</comment>
<comment type="caution">
    <text evidence="3">The sequence shown here is derived from an EMBL/GenBank/DDBJ whole genome shotgun (WGS) entry which is preliminary data.</text>
</comment>
<evidence type="ECO:0000313" key="3">
    <source>
        <dbReference type="EMBL" id="OZJ06601.1"/>
    </source>
</evidence>
<proteinExistence type="inferred from homology"/>
<keyword evidence="4" id="KW-1185">Reference proteome</keyword>
<evidence type="ECO:0000256" key="1">
    <source>
        <dbReference type="ARBA" id="ARBA00010271"/>
    </source>
</evidence>
<dbReference type="PANTHER" id="PTHR11062:SF281">
    <property type="entry name" value="EXOSTOSIN-LIKE 2"/>
    <property type="match status" value="1"/>
</dbReference>
<dbReference type="GO" id="GO:0016757">
    <property type="term" value="F:glycosyltransferase activity"/>
    <property type="evidence" value="ECO:0007669"/>
    <property type="project" value="InterPro"/>
</dbReference>
<name>A0A261Y7P4_9FUNG</name>
<evidence type="ECO:0000259" key="2">
    <source>
        <dbReference type="Pfam" id="PF03016"/>
    </source>
</evidence>
<gene>
    <name evidence="3" type="ORF">BZG36_00437</name>
</gene>
<dbReference type="OrthoDB" id="1924787at2759"/>
<dbReference type="InterPro" id="IPR040911">
    <property type="entry name" value="Exostosin_GT47"/>
</dbReference>
<sequence length="381" mass="43894">MARRILLLITGLIILTFIYISGGKSSARSGIAAPLPPVENTRSIWPPRLQDAICRPNIYVYTIPDDIQVSKHIQDTSCFASNYKSELILYNQLRDPTSKVHQLFVTNDPQRADFFYIPFLGACWLTKCWSEHNWNWNERCGVDDVYVRPLMNYIIRENPYWNRSQGRDHIMVHPMDHTSTYYETTRDSFKNAIFLTTVGDKRSVRAHAHRRYRDIVIPSATGILHRAMINPLDYLTQTGSPKPHISRSGRTIKVLFRGLYQNVPPNDVYSLGIRSLFSTFEKLPGWDLAASATDDDYAQRLAKATFGLTPMGWTLDTTRLWEYLAFGVIPVIIADGIIEPFEDDVDWHSFAVFVRREDAHRLPAILAKYTPDDIARMQHRD</sequence>
<dbReference type="Proteomes" id="UP000242875">
    <property type="component" value="Unassembled WGS sequence"/>
</dbReference>
<feature type="domain" description="Exostosin GT47" evidence="2">
    <location>
        <begin position="56"/>
        <end position="368"/>
    </location>
</feature>
<protein>
    <recommendedName>
        <fullName evidence="2">Exostosin GT47 domain-containing protein</fullName>
    </recommendedName>
</protein>
<dbReference type="EMBL" id="MVBO01000002">
    <property type="protein sequence ID" value="OZJ06601.1"/>
    <property type="molecule type" value="Genomic_DNA"/>
</dbReference>
<reference evidence="3 4" key="1">
    <citation type="journal article" date="2017" name="Mycologia">
        <title>Bifiguratus adelaidae, gen. et sp. nov., a new member of Mucoromycotina in endophytic and soil-dwelling habitats.</title>
        <authorList>
            <person name="Torres-Cruz T.J."/>
            <person name="Billingsley Tobias T.L."/>
            <person name="Almatruk M."/>
            <person name="Hesse C."/>
            <person name="Kuske C.R."/>
            <person name="Desiro A."/>
            <person name="Benucci G.M."/>
            <person name="Bonito G."/>
            <person name="Stajich J.E."/>
            <person name="Dunlap C."/>
            <person name="Arnold A.E."/>
            <person name="Porras-Alfaro A."/>
        </authorList>
    </citation>
    <scope>NUCLEOTIDE SEQUENCE [LARGE SCALE GENOMIC DNA]</scope>
    <source>
        <strain evidence="3 4">AZ0501</strain>
    </source>
</reference>
<dbReference type="AlphaFoldDB" id="A0A261Y7P4"/>